<dbReference type="Proteomes" id="UP000297244">
    <property type="component" value="Unassembled WGS sequence"/>
</dbReference>
<sequence length="70" mass="8119">MDEAVLRETYRATMVLLYRLLFLLYAEDRNLLPVHDVLGYRALSLTQLRREVAEGMDKGRVYIEGSQVMG</sequence>
<comment type="caution">
    <text evidence="1">The sequence shown here is derived from an EMBL/GenBank/DDBJ whole genome shotgun (WGS) entry which is preliminary data.</text>
</comment>
<proteinExistence type="predicted"/>
<reference evidence="1 2" key="1">
    <citation type="submission" date="2019-03" db="EMBL/GenBank/DDBJ databases">
        <title>Thermus tengchongensis species for the arsenic transformation mechanism.</title>
        <authorList>
            <person name="Yuan G.C."/>
        </authorList>
    </citation>
    <scope>NUCLEOTIDE SEQUENCE [LARGE SCALE GENOMIC DNA]</scope>
    <source>
        <strain evidence="1 2">15Y</strain>
    </source>
</reference>
<keyword evidence="2" id="KW-1185">Reference proteome</keyword>
<name>A0ABY2K338_9DEIN</name>
<organism evidence="1 2">
    <name type="scientific">Thermus tengchongensis</name>
    <dbReference type="NCBI Taxonomy" id="1214928"/>
    <lineage>
        <taxon>Bacteria</taxon>
        <taxon>Thermotogati</taxon>
        <taxon>Deinococcota</taxon>
        <taxon>Deinococci</taxon>
        <taxon>Thermales</taxon>
        <taxon>Thermaceae</taxon>
        <taxon>Thermus</taxon>
    </lineage>
</organism>
<accession>A0ABY2K338</accession>
<protein>
    <submittedName>
        <fullName evidence="1">Uncharacterized protein</fullName>
    </submittedName>
</protein>
<evidence type="ECO:0000313" key="2">
    <source>
        <dbReference type="Proteomes" id="UP000297244"/>
    </source>
</evidence>
<gene>
    <name evidence="1" type="ORF">E0489_12945</name>
</gene>
<dbReference type="RefSeq" id="WP_135344068.1">
    <property type="nucleotide sequence ID" value="NZ_ML214276.1"/>
</dbReference>
<dbReference type="EMBL" id="SKBL01000042">
    <property type="protein sequence ID" value="TFU14143.1"/>
    <property type="molecule type" value="Genomic_DNA"/>
</dbReference>
<evidence type="ECO:0000313" key="1">
    <source>
        <dbReference type="EMBL" id="TFU14143.1"/>
    </source>
</evidence>